<sequence length="161" mass="18088">MLKKEKKKVFVILDNIRSVHNVGAIFRTADACGVSKIFLVGYTPQPLDRFGRMRKDLSKSALGAEKNIEWEYYKEITELVDVLKKNGVEVVAIEQNKKSIDYKKFGLKKDTAFILGNEVDGVSKNILESVDKIIEIPMVGKKESLNVSVSAGIVLFRILNI</sequence>
<dbReference type="InterPro" id="IPR004441">
    <property type="entry name" value="rRNA_MeTrfase_TrmH"/>
</dbReference>
<dbReference type="PANTHER" id="PTHR46429">
    <property type="entry name" value="23S RRNA (GUANOSINE-2'-O-)-METHYLTRANSFERASE RLMB"/>
    <property type="match status" value="1"/>
</dbReference>
<dbReference type="GO" id="GO:0006396">
    <property type="term" value="P:RNA processing"/>
    <property type="evidence" value="ECO:0007669"/>
    <property type="project" value="InterPro"/>
</dbReference>
<dbReference type="GO" id="GO:0032259">
    <property type="term" value="P:methylation"/>
    <property type="evidence" value="ECO:0007669"/>
    <property type="project" value="UniProtKB-KW"/>
</dbReference>
<evidence type="ECO:0000313" key="4">
    <source>
        <dbReference type="EMBL" id="OGD68073.1"/>
    </source>
</evidence>
<dbReference type="AlphaFoldDB" id="A0A1F5EL26"/>
<evidence type="ECO:0000259" key="3">
    <source>
        <dbReference type="Pfam" id="PF00588"/>
    </source>
</evidence>
<dbReference type="InterPro" id="IPR029028">
    <property type="entry name" value="Alpha/beta_knot_MTases"/>
</dbReference>
<dbReference type="GO" id="GO:0003723">
    <property type="term" value="F:RNA binding"/>
    <property type="evidence" value="ECO:0007669"/>
    <property type="project" value="InterPro"/>
</dbReference>
<dbReference type="SUPFAM" id="SSF75217">
    <property type="entry name" value="alpha/beta knot"/>
    <property type="match status" value="1"/>
</dbReference>
<evidence type="ECO:0000256" key="2">
    <source>
        <dbReference type="ARBA" id="ARBA00022679"/>
    </source>
</evidence>
<name>A0A1F5EL26_9BACT</name>
<accession>A0A1F5EL26</accession>
<feature type="domain" description="tRNA/rRNA methyltransferase SpoU type" evidence="3">
    <location>
        <begin position="9"/>
        <end position="156"/>
    </location>
</feature>
<dbReference type="GO" id="GO:0008173">
    <property type="term" value="F:RNA methyltransferase activity"/>
    <property type="evidence" value="ECO:0007669"/>
    <property type="project" value="InterPro"/>
</dbReference>
<dbReference type="Proteomes" id="UP000186670">
    <property type="component" value="Unassembled WGS sequence"/>
</dbReference>
<dbReference type="Pfam" id="PF00588">
    <property type="entry name" value="SpoU_methylase"/>
    <property type="match status" value="1"/>
</dbReference>
<dbReference type="PANTHER" id="PTHR46429:SF1">
    <property type="entry name" value="23S RRNA (GUANOSINE-2'-O-)-METHYLTRANSFERASE RLMB"/>
    <property type="match status" value="1"/>
</dbReference>
<dbReference type="EMBL" id="MEZZ01000041">
    <property type="protein sequence ID" value="OGD68073.1"/>
    <property type="molecule type" value="Genomic_DNA"/>
</dbReference>
<comment type="caution">
    <text evidence="4">The sequence shown here is derived from an EMBL/GenBank/DDBJ whole genome shotgun (WGS) entry which is preliminary data.</text>
</comment>
<evidence type="ECO:0000256" key="1">
    <source>
        <dbReference type="ARBA" id="ARBA00022603"/>
    </source>
</evidence>
<dbReference type="Gene3D" id="3.40.1280.10">
    <property type="match status" value="1"/>
</dbReference>
<evidence type="ECO:0000313" key="5">
    <source>
        <dbReference type="Proteomes" id="UP000186670"/>
    </source>
</evidence>
<dbReference type="InterPro" id="IPR001537">
    <property type="entry name" value="SpoU_MeTrfase"/>
</dbReference>
<gene>
    <name evidence="4" type="ORF">A2811_02385</name>
</gene>
<reference evidence="4 5" key="1">
    <citation type="journal article" date="2016" name="Nat. Commun.">
        <title>Thousands of microbial genomes shed light on interconnected biogeochemical processes in an aquifer system.</title>
        <authorList>
            <person name="Anantharaman K."/>
            <person name="Brown C.T."/>
            <person name="Hug L.A."/>
            <person name="Sharon I."/>
            <person name="Castelle C.J."/>
            <person name="Probst A.J."/>
            <person name="Thomas B.C."/>
            <person name="Singh A."/>
            <person name="Wilkins M.J."/>
            <person name="Karaoz U."/>
            <person name="Brodie E.L."/>
            <person name="Williams K.H."/>
            <person name="Hubbard S.S."/>
            <person name="Banfield J.F."/>
        </authorList>
    </citation>
    <scope>NUCLEOTIDE SEQUENCE [LARGE SCALE GENOMIC DNA]</scope>
</reference>
<protein>
    <recommendedName>
        <fullName evidence="3">tRNA/rRNA methyltransferase SpoU type domain-containing protein</fullName>
    </recommendedName>
</protein>
<organism evidence="4 5">
    <name type="scientific">Candidatus Campbellbacteria bacterium RIFCSPHIGHO2_01_FULL_34_10</name>
    <dbReference type="NCBI Taxonomy" id="1797577"/>
    <lineage>
        <taxon>Bacteria</taxon>
        <taxon>Candidatus Campbelliibacteriota</taxon>
    </lineage>
</organism>
<keyword evidence="2" id="KW-0808">Transferase</keyword>
<keyword evidence="1" id="KW-0489">Methyltransferase</keyword>
<proteinExistence type="predicted"/>
<dbReference type="InterPro" id="IPR029026">
    <property type="entry name" value="tRNA_m1G_MTases_N"/>
</dbReference>
<dbReference type="GO" id="GO:0005829">
    <property type="term" value="C:cytosol"/>
    <property type="evidence" value="ECO:0007669"/>
    <property type="project" value="TreeGrafter"/>
</dbReference>